<proteinExistence type="predicted"/>
<name>A0A4U6UMP5_SETVI</name>
<gene>
    <name evidence="2" type="ORF">SEVIR_5G282600v2</name>
</gene>
<feature type="region of interest" description="Disordered" evidence="1">
    <location>
        <begin position="58"/>
        <end position="77"/>
    </location>
</feature>
<dbReference type="EMBL" id="CM016556">
    <property type="protein sequence ID" value="TKW16184.1"/>
    <property type="molecule type" value="Genomic_DNA"/>
</dbReference>
<evidence type="ECO:0000313" key="2">
    <source>
        <dbReference type="EMBL" id="TKW16184.1"/>
    </source>
</evidence>
<dbReference type="Proteomes" id="UP000298652">
    <property type="component" value="Chromosome 5"/>
</dbReference>
<reference evidence="2" key="1">
    <citation type="submission" date="2019-03" db="EMBL/GenBank/DDBJ databases">
        <title>WGS assembly of Setaria viridis.</title>
        <authorList>
            <person name="Huang P."/>
            <person name="Jenkins J."/>
            <person name="Grimwood J."/>
            <person name="Barry K."/>
            <person name="Healey A."/>
            <person name="Mamidi S."/>
            <person name="Sreedasyam A."/>
            <person name="Shu S."/>
            <person name="Feldman M."/>
            <person name="Wu J."/>
            <person name="Yu Y."/>
            <person name="Chen C."/>
            <person name="Johnson J."/>
            <person name="Rokhsar D."/>
            <person name="Baxter I."/>
            <person name="Schmutz J."/>
            <person name="Brutnell T."/>
            <person name="Kellogg E."/>
        </authorList>
    </citation>
    <scope>NUCLEOTIDE SEQUENCE [LARGE SCALE GENOMIC DNA]</scope>
</reference>
<protein>
    <submittedName>
        <fullName evidence="2">Uncharacterized protein</fullName>
    </submittedName>
</protein>
<accession>A0A4U6UMP5</accession>
<evidence type="ECO:0000256" key="1">
    <source>
        <dbReference type="SAM" id="MobiDB-lite"/>
    </source>
</evidence>
<organism evidence="2 3">
    <name type="scientific">Setaria viridis</name>
    <name type="common">Green bristlegrass</name>
    <name type="synonym">Setaria italica subsp. viridis</name>
    <dbReference type="NCBI Taxonomy" id="4556"/>
    <lineage>
        <taxon>Eukaryota</taxon>
        <taxon>Viridiplantae</taxon>
        <taxon>Streptophyta</taxon>
        <taxon>Embryophyta</taxon>
        <taxon>Tracheophyta</taxon>
        <taxon>Spermatophyta</taxon>
        <taxon>Magnoliopsida</taxon>
        <taxon>Liliopsida</taxon>
        <taxon>Poales</taxon>
        <taxon>Poaceae</taxon>
        <taxon>PACMAD clade</taxon>
        <taxon>Panicoideae</taxon>
        <taxon>Panicodae</taxon>
        <taxon>Paniceae</taxon>
        <taxon>Cenchrinae</taxon>
        <taxon>Setaria</taxon>
    </lineage>
</organism>
<dbReference type="Gramene" id="TKW16184">
    <property type="protein sequence ID" value="TKW16184"/>
    <property type="gene ID" value="SEVIR_5G282600v2"/>
</dbReference>
<sequence length="77" mass="8190">MVKDGALHPGLNTDGQRIASRCMKSLSPSCSLPAAGCNFAGAQESGARQADRQVLRLPRRARKEAGRARGQRPCSGR</sequence>
<evidence type="ECO:0000313" key="3">
    <source>
        <dbReference type="Proteomes" id="UP000298652"/>
    </source>
</evidence>
<dbReference type="AlphaFoldDB" id="A0A4U6UMP5"/>
<keyword evidence="3" id="KW-1185">Reference proteome</keyword>